<organism evidence="2 3">
    <name type="scientific">Gymnopus androsaceus JB14</name>
    <dbReference type="NCBI Taxonomy" id="1447944"/>
    <lineage>
        <taxon>Eukaryota</taxon>
        <taxon>Fungi</taxon>
        <taxon>Dikarya</taxon>
        <taxon>Basidiomycota</taxon>
        <taxon>Agaricomycotina</taxon>
        <taxon>Agaricomycetes</taxon>
        <taxon>Agaricomycetidae</taxon>
        <taxon>Agaricales</taxon>
        <taxon>Marasmiineae</taxon>
        <taxon>Omphalotaceae</taxon>
        <taxon>Gymnopus</taxon>
    </lineage>
</organism>
<dbReference type="Proteomes" id="UP000799118">
    <property type="component" value="Unassembled WGS sequence"/>
</dbReference>
<dbReference type="Pfam" id="PF09962">
    <property type="entry name" value="DUF2196"/>
    <property type="match status" value="1"/>
</dbReference>
<feature type="region of interest" description="Disordered" evidence="1">
    <location>
        <begin position="16"/>
        <end position="42"/>
    </location>
</feature>
<evidence type="ECO:0000313" key="3">
    <source>
        <dbReference type="Proteomes" id="UP000799118"/>
    </source>
</evidence>
<accession>A0A6A4I6X0</accession>
<dbReference type="EMBL" id="ML769411">
    <property type="protein sequence ID" value="KAE9405138.1"/>
    <property type="molecule type" value="Genomic_DNA"/>
</dbReference>
<evidence type="ECO:0000313" key="2">
    <source>
        <dbReference type="EMBL" id="KAE9405138.1"/>
    </source>
</evidence>
<evidence type="ECO:0000256" key="1">
    <source>
        <dbReference type="SAM" id="MobiDB-lite"/>
    </source>
</evidence>
<gene>
    <name evidence="2" type="ORF">BT96DRAFT_1015806</name>
</gene>
<dbReference type="OrthoDB" id="20105at2759"/>
<proteinExistence type="predicted"/>
<dbReference type="AlphaFoldDB" id="A0A6A4I6X0"/>
<reference evidence="2" key="1">
    <citation type="journal article" date="2019" name="Environ. Microbiol.">
        <title>Fungal ecological strategies reflected in gene transcription - a case study of two litter decomposers.</title>
        <authorList>
            <person name="Barbi F."/>
            <person name="Kohler A."/>
            <person name="Barry K."/>
            <person name="Baskaran P."/>
            <person name="Daum C."/>
            <person name="Fauchery L."/>
            <person name="Ihrmark K."/>
            <person name="Kuo A."/>
            <person name="LaButti K."/>
            <person name="Lipzen A."/>
            <person name="Morin E."/>
            <person name="Grigoriev I.V."/>
            <person name="Henrissat B."/>
            <person name="Lindahl B."/>
            <person name="Martin F."/>
        </authorList>
    </citation>
    <scope>NUCLEOTIDE SEQUENCE</scope>
    <source>
        <strain evidence="2">JB14</strain>
    </source>
</reference>
<keyword evidence="3" id="KW-1185">Reference proteome</keyword>
<name>A0A6A4I6X0_9AGAR</name>
<dbReference type="InterPro" id="IPR019240">
    <property type="entry name" value="DUF2196"/>
</dbReference>
<protein>
    <submittedName>
        <fullName evidence="2">Uncharacterized protein</fullName>
    </submittedName>
</protein>
<sequence>MGIRIALSSRLSPVMLQSRPADRSTGSGNIRGGPNEGNHPRGIKVRLVDGRVGRVQRMVAEAEATAGSEGREVLGKNYSCYNLSPLPPSNIVMFEKKRKGIVILLGLALGTSSLLTRPPRKER</sequence>